<dbReference type="PANTHER" id="PTHR36071:SF1">
    <property type="entry name" value="DNA DOUBLE-STRAND BREAK REPAIR PROTEIN"/>
    <property type="match status" value="1"/>
</dbReference>
<dbReference type="Proteomes" id="UP000623129">
    <property type="component" value="Unassembled WGS sequence"/>
</dbReference>
<keyword evidence="3" id="KW-1185">Reference proteome</keyword>
<comment type="caution">
    <text evidence="2">The sequence shown here is derived from an EMBL/GenBank/DDBJ whole genome shotgun (WGS) entry which is preliminary data.</text>
</comment>
<feature type="region of interest" description="Disordered" evidence="1">
    <location>
        <begin position="477"/>
        <end position="508"/>
    </location>
</feature>
<feature type="compositionally biased region" description="Polar residues" evidence="1">
    <location>
        <begin position="477"/>
        <end position="490"/>
    </location>
</feature>
<sequence>MQTPEVMELSKQIKEKLNKCENRDSMDLLIQDENREFSFQDANELFMIVCNKENLLKKKRRFVPESYVRKDEISCDIVRNTVEESFRFLCNNQSQHHEVANSFDPAGAHVMEGKERILAITRDLTNTALYSIACIVTRNNLKFKRTRSELIEVVKDHFTSYLSDAGREPDEYCRLSKVFKNPNSYLQSNLQIVTPVTEHLHVSISKTLEQLDELTIRELDAVLRRLSGAKVKPCFPPVIENHCSTQTLLLKVKRLCHEHYSSLQEGQEMPKEFANGLTVVILSLYNRLGHTTIPISEFCPFPKEVLSTQMEILHALRSLPKLRKEEIGTLIPLIDPTGMVPRNSFRNTLKKYMIEYLFVCDEIIVPKEILKAVDLINKRPQTEPHLFSEENRDKEVETVLNVSCYLNSVAADLLLEKVSEGIVNVEVMSEGYDEGKKNWCSENNDFKFCGTDYFFNLVGEGLGNDLEETYSNAISESVNSAKGPSFSTDSCKIPRKPSEKQDGGSQACSSKAGSKIGINEICDEAALVAHKLIGHVIDGFLKLEKTEADELTLSYLTDGLPNTTNHRGATAKANVEETNILFDAVEKILPSFPKSSLVKVKSLMEL</sequence>
<protein>
    <submittedName>
        <fullName evidence="2">Uncharacterized protein</fullName>
    </submittedName>
</protein>
<evidence type="ECO:0000313" key="3">
    <source>
        <dbReference type="Proteomes" id="UP000623129"/>
    </source>
</evidence>
<dbReference type="PANTHER" id="PTHR36071">
    <property type="entry name" value="DNA DOUBLE-STRAND BREAK REPAIR PROTEIN"/>
    <property type="match status" value="1"/>
</dbReference>
<evidence type="ECO:0000256" key="1">
    <source>
        <dbReference type="SAM" id="MobiDB-lite"/>
    </source>
</evidence>
<dbReference type="AlphaFoldDB" id="A0A833VF39"/>
<gene>
    <name evidence="2" type="ORF">FCM35_KLT13400</name>
</gene>
<accession>A0A833VF39</accession>
<reference evidence="2" key="1">
    <citation type="submission" date="2020-01" db="EMBL/GenBank/DDBJ databases">
        <title>Genome sequence of Kobresia littledalei, the first chromosome-level genome in the family Cyperaceae.</title>
        <authorList>
            <person name="Qu G."/>
        </authorList>
    </citation>
    <scope>NUCLEOTIDE SEQUENCE</scope>
    <source>
        <strain evidence="2">C.B.Clarke</strain>
        <tissue evidence="2">Leaf</tissue>
    </source>
</reference>
<evidence type="ECO:0000313" key="2">
    <source>
        <dbReference type="EMBL" id="KAF3322259.1"/>
    </source>
</evidence>
<proteinExistence type="predicted"/>
<organism evidence="2 3">
    <name type="scientific">Carex littledalei</name>
    <dbReference type="NCBI Taxonomy" id="544730"/>
    <lineage>
        <taxon>Eukaryota</taxon>
        <taxon>Viridiplantae</taxon>
        <taxon>Streptophyta</taxon>
        <taxon>Embryophyta</taxon>
        <taxon>Tracheophyta</taxon>
        <taxon>Spermatophyta</taxon>
        <taxon>Magnoliopsida</taxon>
        <taxon>Liliopsida</taxon>
        <taxon>Poales</taxon>
        <taxon>Cyperaceae</taxon>
        <taxon>Cyperoideae</taxon>
        <taxon>Cariceae</taxon>
        <taxon>Carex</taxon>
        <taxon>Carex subgen. Euthyceras</taxon>
    </lineage>
</organism>
<dbReference type="EMBL" id="SWLB01000025">
    <property type="protein sequence ID" value="KAF3322259.1"/>
    <property type="molecule type" value="Genomic_DNA"/>
</dbReference>
<name>A0A833VF39_9POAL</name>
<dbReference type="OrthoDB" id="767974at2759"/>